<dbReference type="OrthoDB" id="5861055at2759"/>
<keyword evidence="2" id="KW-1185">Reference proteome</keyword>
<dbReference type="Proteomes" id="UP000267096">
    <property type="component" value="Unassembled WGS sequence"/>
</dbReference>
<name>A0A3P6TKR4_ANISI</name>
<evidence type="ECO:0000313" key="2">
    <source>
        <dbReference type="Proteomes" id="UP000267096"/>
    </source>
</evidence>
<gene>
    <name evidence="1" type="ORF">ASIM_LOCUS18892</name>
</gene>
<evidence type="ECO:0000313" key="1">
    <source>
        <dbReference type="EMBL" id="VDK66618.1"/>
    </source>
</evidence>
<reference evidence="1 2" key="1">
    <citation type="submission" date="2018-11" db="EMBL/GenBank/DDBJ databases">
        <authorList>
            <consortium name="Pathogen Informatics"/>
        </authorList>
    </citation>
    <scope>NUCLEOTIDE SEQUENCE [LARGE SCALE GENOMIC DNA]</scope>
</reference>
<dbReference type="AlphaFoldDB" id="A0A3P6TKR4"/>
<protein>
    <submittedName>
        <fullName evidence="1">Uncharacterized protein</fullName>
    </submittedName>
</protein>
<sequence>MVRQWKGADHPVNRFNWRLKEKRGELDEDLLRKKDVVGDLGSLGRDLRLEIRSPGKETAQVIDTGLWIPILRNNNVEIGFNSPCLMHNIDQLGYRTTLVVEVVTGNEPFLEVFD</sequence>
<proteinExistence type="predicted"/>
<dbReference type="EMBL" id="UYRR01036251">
    <property type="protein sequence ID" value="VDK66618.1"/>
    <property type="molecule type" value="Genomic_DNA"/>
</dbReference>
<accession>A0A3P6TKR4</accession>
<organism evidence="1 2">
    <name type="scientific">Anisakis simplex</name>
    <name type="common">Herring worm</name>
    <dbReference type="NCBI Taxonomy" id="6269"/>
    <lineage>
        <taxon>Eukaryota</taxon>
        <taxon>Metazoa</taxon>
        <taxon>Ecdysozoa</taxon>
        <taxon>Nematoda</taxon>
        <taxon>Chromadorea</taxon>
        <taxon>Rhabditida</taxon>
        <taxon>Spirurina</taxon>
        <taxon>Ascaridomorpha</taxon>
        <taxon>Ascaridoidea</taxon>
        <taxon>Anisakidae</taxon>
        <taxon>Anisakis</taxon>
        <taxon>Anisakis simplex complex</taxon>
    </lineage>
</organism>